<dbReference type="Pfam" id="PF13607">
    <property type="entry name" value="Succ_CoA_lig"/>
    <property type="match status" value="1"/>
</dbReference>
<dbReference type="InterPro" id="IPR013815">
    <property type="entry name" value="ATP_grasp_subdomain_1"/>
</dbReference>
<dbReference type="EMBL" id="QBKS01000001">
    <property type="protein sequence ID" value="PTX57845.1"/>
    <property type="molecule type" value="Genomic_DNA"/>
</dbReference>
<evidence type="ECO:0000256" key="1">
    <source>
        <dbReference type="ARBA" id="ARBA00022532"/>
    </source>
</evidence>
<gene>
    <name evidence="3" type="ORF">C8N43_2518</name>
</gene>
<dbReference type="SUPFAM" id="SSF56059">
    <property type="entry name" value="Glutathione synthetase ATP-binding domain-like"/>
    <property type="match status" value="1"/>
</dbReference>
<dbReference type="PANTHER" id="PTHR42793:SF4">
    <property type="entry name" value="BLL6376 PROTEIN"/>
    <property type="match status" value="1"/>
</dbReference>
<dbReference type="GO" id="GO:0006099">
    <property type="term" value="P:tricarboxylic acid cycle"/>
    <property type="evidence" value="ECO:0007669"/>
    <property type="project" value="UniProtKB-KW"/>
</dbReference>
<dbReference type="Gene3D" id="3.30.470.20">
    <property type="entry name" value="ATP-grasp fold, B domain"/>
    <property type="match status" value="1"/>
</dbReference>
<dbReference type="GO" id="GO:0005524">
    <property type="term" value="F:ATP binding"/>
    <property type="evidence" value="ECO:0007669"/>
    <property type="project" value="InterPro"/>
</dbReference>
<evidence type="ECO:0000313" key="3">
    <source>
        <dbReference type="EMBL" id="PTX57845.1"/>
    </source>
</evidence>
<evidence type="ECO:0000259" key="2">
    <source>
        <dbReference type="SMART" id="SM00881"/>
    </source>
</evidence>
<dbReference type="InterPro" id="IPR003781">
    <property type="entry name" value="CoA-bd"/>
</dbReference>
<feature type="domain" description="CoA-binding" evidence="2">
    <location>
        <begin position="7"/>
        <end position="98"/>
    </location>
</feature>
<reference evidence="3 4" key="1">
    <citation type="submission" date="2018-04" db="EMBL/GenBank/DDBJ databases">
        <title>Genomic Encyclopedia of Archaeal and Bacterial Type Strains, Phase II (KMG-II): from individual species to whole genera.</title>
        <authorList>
            <person name="Goeker M."/>
        </authorList>
    </citation>
    <scope>NUCLEOTIDE SEQUENCE [LARGE SCALE GENOMIC DNA]</scope>
    <source>
        <strain evidence="3 4">DSM 100977</strain>
    </source>
</reference>
<organism evidence="3 4">
    <name type="scientific">Litoreibacter ponti</name>
    <dbReference type="NCBI Taxonomy" id="1510457"/>
    <lineage>
        <taxon>Bacteria</taxon>
        <taxon>Pseudomonadati</taxon>
        <taxon>Pseudomonadota</taxon>
        <taxon>Alphaproteobacteria</taxon>
        <taxon>Rhodobacterales</taxon>
        <taxon>Roseobacteraceae</taxon>
        <taxon>Litoreibacter</taxon>
    </lineage>
</organism>
<name>A0A2T6BP48_9RHOB</name>
<dbReference type="Pfam" id="PF13380">
    <property type="entry name" value="CoA_binding_2"/>
    <property type="match status" value="1"/>
</dbReference>
<dbReference type="InterPro" id="IPR032875">
    <property type="entry name" value="Succ_CoA_lig_flav_dom"/>
</dbReference>
<dbReference type="SUPFAM" id="SSF52210">
    <property type="entry name" value="Succinyl-CoA synthetase domains"/>
    <property type="match status" value="2"/>
</dbReference>
<dbReference type="AlphaFoldDB" id="A0A2T6BP48"/>
<dbReference type="PANTHER" id="PTHR42793">
    <property type="entry name" value="COA BINDING DOMAIN CONTAINING PROTEIN"/>
    <property type="match status" value="1"/>
</dbReference>
<dbReference type="OrthoDB" id="9807426at2"/>
<dbReference type="FunFam" id="3.40.50.261:FF:000021">
    <property type="entry name" value="Acetyl-CoA synthetase, putative"/>
    <property type="match status" value="1"/>
</dbReference>
<protein>
    <submittedName>
        <fullName evidence="3">Acyl-CoA synthetase (NDP forming)</fullName>
    </submittedName>
</protein>
<dbReference type="SUPFAM" id="SSF51735">
    <property type="entry name" value="NAD(P)-binding Rossmann-fold domains"/>
    <property type="match status" value="1"/>
</dbReference>
<proteinExistence type="predicted"/>
<dbReference type="InterPro" id="IPR036291">
    <property type="entry name" value="NAD(P)-bd_dom_sf"/>
</dbReference>
<accession>A0A2T6BP48</accession>
<dbReference type="InterPro" id="IPR016102">
    <property type="entry name" value="Succinyl-CoA_synth-like"/>
</dbReference>
<sequence length="673" mass="71109">MPDLSRLFRPRSLAVVGGGAWGEAVLRQAQLFNFEGSLYAVHPSKPEISGIRAYPSVNQLPEVPDATFVGINREASIGAIERLRKLDAGGAVCFASGYAETTLIDHTGADAQARLLRAAGDMPILGPNCYGFINALDGVCVWPDQHGCVKVERGVAILTQSSNISINMTMQGRGLPIAYMIAAGNQAQTTQAQIAETLLDDDRVTAIGLHIEGFGDLRQWESLAAKARAKNVALVALKVGKSTQARSATISHTGSLAGADAGAQAILDRLGILRASDLPSFLETLKLLHLYGRLESNGLGSISCSGGEASMVADMAVDYDLTFPKLSSTQEQALKRALGPKVALANPLDYHTYIWRDEDAMTAAWSAMASPDIAITLIVLDYPRSDRCDPVDWQFATNAALRVRKGTKRPVAVVATLPELMPESVAQTLIEGGVVPFAGLSEALEAIALAAKPLAPADPLPIFDKTQSGSGETSPEFESKQRLASLGLKVPASVRTNHGAAGVEDLQFPVVVKADGLVHKTETGGVILDCKSISEVQEAMDGMQDATSFLVEEMCDGSAELLIGVTYDEAHGYLLTLAAGGTLTELLKDSQTLLLPSRPEAIEQALSKLEIAPLLHGYRGAAVCDIDAIVAAVEAVQSFVIAEDGRIAEVEVNPLLCSDTGAVAVDALIRENP</sequence>
<dbReference type="Gene3D" id="3.30.1490.20">
    <property type="entry name" value="ATP-grasp fold, A domain"/>
    <property type="match status" value="1"/>
</dbReference>
<dbReference type="Gene3D" id="3.40.50.720">
    <property type="entry name" value="NAD(P)-binding Rossmann-like Domain"/>
    <property type="match status" value="1"/>
</dbReference>
<dbReference type="Gene3D" id="3.40.50.261">
    <property type="entry name" value="Succinyl-CoA synthetase domains"/>
    <property type="match status" value="2"/>
</dbReference>
<keyword evidence="4" id="KW-1185">Reference proteome</keyword>
<keyword evidence="1" id="KW-0816">Tricarboxylic acid cycle</keyword>
<dbReference type="SMART" id="SM00881">
    <property type="entry name" value="CoA_binding"/>
    <property type="match status" value="1"/>
</dbReference>
<dbReference type="Proteomes" id="UP000243978">
    <property type="component" value="Unassembled WGS sequence"/>
</dbReference>
<dbReference type="RefSeq" id="WP_107845907.1">
    <property type="nucleotide sequence ID" value="NZ_QBKS01000001.1"/>
</dbReference>
<comment type="caution">
    <text evidence="3">The sequence shown here is derived from an EMBL/GenBank/DDBJ whole genome shotgun (WGS) entry which is preliminary data.</text>
</comment>
<evidence type="ECO:0000313" key="4">
    <source>
        <dbReference type="Proteomes" id="UP000243978"/>
    </source>
</evidence>
<dbReference type="Pfam" id="PF13549">
    <property type="entry name" value="ATP-grasp_5"/>
    <property type="match status" value="1"/>
</dbReference>